<feature type="region of interest" description="Disordered" evidence="1">
    <location>
        <begin position="1"/>
        <end position="21"/>
    </location>
</feature>
<reference evidence="3" key="1">
    <citation type="journal article" date="2019" name="Int. J. Syst. Evol. Microbiol.">
        <title>The Global Catalogue of Microorganisms (GCM) 10K type strain sequencing project: providing services to taxonomists for standard genome sequencing and annotation.</title>
        <authorList>
            <consortium name="The Broad Institute Genomics Platform"/>
            <consortium name="The Broad Institute Genome Sequencing Center for Infectious Disease"/>
            <person name="Wu L."/>
            <person name="Ma J."/>
        </authorList>
    </citation>
    <scope>NUCLEOTIDE SEQUENCE [LARGE SCALE GENOMIC DNA]</scope>
    <source>
        <strain evidence="3">NBRC 108730</strain>
    </source>
</reference>
<proteinExistence type="predicted"/>
<organism evidence="2 3">
    <name type="scientific">Angustibacter aerolatus</name>
    <dbReference type="NCBI Taxonomy" id="1162965"/>
    <lineage>
        <taxon>Bacteria</taxon>
        <taxon>Bacillati</taxon>
        <taxon>Actinomycetota</taxon>
        <taxon>Actinomycetes</taxon>
        <taxon>Kineosporiales</taxon>
        <taxon>Kineosporiaceae</taxon>
    </lineage>
</organism>
<dbReference type="Proteomes" id="UP001157017">
    <property type="component" value="Unassembled WGS sequence"/>
</dbReference>
<name>A0ABQ6JB34_9ACTN</name>
<gene>
    <name evidence="2" type="ORF">GCM10025868_02470</name>
</gene>
<dbReference type="EMBL" id="BSUZ01000001">
    <property type="protein sequence ID" value="GMA84997.1"/>
    <property type="molecule type" value="Genomic_DNA"/>
</dbReference>
<accession>A0ABQ6JB34</accession>
<comment type="caution">
    <text evidence="2">The sequence shown here is derived from an EMBL/GenBank/DDBJ whole genome shotgun (WGS) entry which is preliminary data.</text>
</comment>
<evidence type="ECO:0000256" key="1">
    <source>
        <dbReference type="SAM" id="MobiDB-lite"/>
    </source>
</evidence>
<feature type="region of interest" description="Disordered" evidence="1">
    <location>
        <begin position="57"/>
        <end position="109"/>
    </location>
</feature>
<sequence length="109" mass="11385">MTPPATRPASADCASGARPAGADEVVVVVGTDGGSGRTRPRDWSAASRPVTLREAIRRAPGVEGREQGQMQRRGLRMTAQGRRLAAVPSDDGSPAPDTSEEPAAPRRAR</sequence>
<evidence type="ECO:0000313" key="3">
    <source>
        <dbReference type="Proteomes" id="UP001157017"/>
    </source>
</evidence>
<protein>
    <submittedName>
        <fullName evidence="2">Uncharacterized protein</fullName>
    </submittedName>
</protein>
<keyword evidence="3" id="KW-1185">Reference proteome</keyword>
<evidence type="ECO:0000313" key="2">
    <source>
        <dbReference type="EMBL" id="GMA84997.1"/>
    </source>
</evidence>